<dbReference type="PRINTS" id="PR00315">
    <property type="entry name" value="ELONGATNFCT"/>
</dbReference>
<proteinExistence type="inferred from homology"/>
<reference evidence="12" key="3">
    <citation type="submission" date="2015-04" db="UniProtKB">
        <authorList>
            <consortium name="EnsemblPlants"/>
        </authorList>
    </citation>
    <scope>IDENTIFICATION</scope>
    <source>
        <strain evidence="12">cv. Jemalong A17</strain>
    </source>
</reference>
<keyword evidence="13" id="KW-1185">Reference proteome</keyword>
<keyword evidence="5" id="KW-0963">Cytoplasm</keyword>
<dbReference type="STRING" id="3880.G7LFX9"/>
<keyword evidence="9" id="KW-0342">GTP-binding</keyword>
<dbReference type="PANTHER" id="PTHR23115">
    <property type="entry name" value="TRANSLATION FACTOR"/>
    <property type="match status" value="1"/>
</dbReference>
<dbReference type="CDD" id="cd03705">
    <property type="entry name" value="EF1_alpha_III"/>
    <property type="match status" value="1"/>
</dbReference>
<name>G7LFX9_MEDTR</name>
<dbReference type="GO" id="GO:0006412">
    <property type="term" value="P:translation"/>
    <property type="evidence" value="ECO:0000318"/>
    <property type="project" value="GO_Central"/>
</dbReference>
<sequence length="430" mass="47690">MDKKKARINIVVIGHANSGKSTTTAHLLYKLGGIEKDVIERLEKVDVEVNMPSFKYAWVLDKLKADHERGATIDISLSKFETNKYNCIVIDAPGHRECIKNMTTGASLANCDVLVIDSTTTGGFEAGMIGQTFEHALLAFNLGANQIICCCNKMDATTPKYSMDRYVKISEQVLTYLIKVGYKPYEIPFIPISSFDGDNLIDRSTNFDWYKGPTLLEAIDIMKGPNIGGIRDVPVGRVETGCLRPGMSVTFAPTGLQAEVKSVEMYPGTRLQAEANSSEMHREPLDVAYPGDIVRFNVNVSATDLKQGYVASNPEDDPAKEVTHFTSHVIITNHPSQIEEGYTPILHCHTSHIPVKFAELIYKVDYCSHKIIEKRPPFLKNGDNCLIKMIPTESMVVEPFSLSPPLSRFVVQDLHQIVAVGVAINVKRKN</sequence>
<evidence type="ECO:0000256" key="4">
    <source>
        <dbReference type="ARBA" id="ARBA00022481"/>
    </source>
</evidence>
<dbReference type="EMBL" id="CM001224">
    <property type="protein sequence ID" value="AET01475.1"/>
    <property type="molecule type" value="Genomic_DNA"/>
</dbReference>
<dbReference type="EnsemblPlants" id="AET01475">
    <property type="protein sequence ID" value="AET01475"/>
    <property type="gene ID" value="MTR_8g013910"/>
</dbReference>
<dbReference type="Proteomes" id="UP000002051">
    <property type="component" value="Chromosome 8"/>
</dbReference>
<evidence type="ECO:0000256" key="2">
    <source>
        <dbReference type="ARBA" id="ARBA00004496"/>
    </source>
</evidence>
<comment type="subcellular location">
    <subcellularLocation>
        <location evidence="2">Cytoplasm</location>
    </subcellularLocation>
</comment>
<dbReference type="PaxDb" id="3880-AET01475"/>
<dbReference type="HOGENOM" id="CLU_007265_3_5_1"/>
<dbReference type="FunFam" id="2.40.30.10:FF:000005">
    <property type="entry name" value="Elongation factor 1-alpha"/>
    <property type="match status" value="1"/>
</dbReference>
<feature type="domain" description="Tr-type G" evidence="10">
    <location>
        <begin position="5"/>
        <end position="227"/>
    </location>
</feature>
<dbReference type="SUPFAM" id="SSF52540">
    <property type="entry name" value="P-loop containing nucleoside triphosphate hydrolases"/>
    <property type="match status" value="1"/>
</dbReference>
<dbReference type="PROSITE" id="PS51722">
    <property type="entry name" value="G_TR_2"/>
    <property type="match status" value="1"/>
</dbReference>
<evidence type="ECO:0000256" key="8">
    <source>
        <dbReference type="ARBA" id="ARBA00022917"/>
    </source>
</evidence>
<evidence type="ECO:0000256" key="7">
    <source>
        <dbReference type="ARBA" id="ARBA00022768"/>
    </source>
</evidence>
<evidence type="ECO:0000256" key="5">
    <source>
        <dbReference type="ARBA" id="ARBA00022490"/>
    </source>
</evidence>
<dbReference type="SUPFAM" id="SSF50447">
    <property type="entry name" value="Translation proteins"/>
    <property type="match status" value="1"/>
</dbReference>
<comment type="similarity">
    <text evidence="3">Belongs to the TRAFAC class translation factor GTPase superfamily. Classic translation factor GTPase family. EF-Tu/EF-1A subfamily.</text>
</comment>
<dbReference type="Pfam" id="PF22594">
    <property type="entry name" value="GTP-eEF1A_C"/>
    <property type="match status" value="1"/>
</dbReference>
<keyword evidence="6" id="KW-0547">Nucleotide-binding</keyword>
<organism evidence="11 13">
    <name type="scientific">Medicago truncatula</name>
    <name type="common">Barrel medic</name>
    <name type="synonym">Medicago tribuloides</name>
    <dbReference type="NCBI Taxonomy" id="3880"/>
    <lineage>
        <taxon>Eukaryota</taxon>
        <taxon>Viridiplantae</taxon>
        <taxon>Streptophyta</taxon>
        <taxon>Embryophyta</taxon>
        <taxon>Tracheophyta</taxon>
        <taxon>Spermatophyta</taxon>
        <taxon>Magnoliopsida</taxon>
        <taxon>eudicotyledons</taxon>
        <taxon>Gunneridae</taxon>
        <taxon>Pentapetalae</taxon>
        <taxon>rosids</taxon>
        <taxon>fabids</taxon>
        <taxon>Fabales</taxon>
        <taxon>Fabaceae</taxon>
        <taxon>Papilionoideae</taxon>
        <taxon>50 kb inversion clade</taxon>
        <taxon>NPAAA clade</taxon>
        <taxon>Hologalegina</taxon>
        <taxon>IRL clade</taxon>
        <taxon>Trifolieae</taxon>
        <taxon>Medicago</taxon>
    </lineage>
</organism>
<dbReference type="InterPro" id="IPR009000">
    <property type="entry name" value="Transl_B-barrel_sf"/>
</dbReference>
<keyword evidence="7 11" id="KW-0251">Elongation factor</keyword>
<dbReference type="CDD" id="cd01883">
    <property type="entry name" value="EF1_alpha"/>
    <property type="match status" value="1"/>
</dbReference>
<reference evidence="11 13" key="2">
    <citation type="journal article" date="2014" name="BMC Genomics">
        <title>An improved genome release (version Mt4.0) for the model legume Medicago truncatula.</title>
        <authorList>
            <person name="Tang H."/>
            <person name="Krishnakumar V."/>
            <person name="Bidwell S."/>
            <person name="Rosen B."/>
            <person name="Chan A."/>
            <person name="Zhou S."/>
            <person name="Gentzbittel L."/>
            <person name="Childs K.L."/>
            <person name="Yandell M."/>
            <person name="Gundlach H."/>
            <person name="Mayer K.F."/>
            <person name="Schwartz D.C."/>
            <person name="Town C.D."/>
        </authorList>
    </citation>
    <scope>GENOME REANNOTATION</scope>
    <source>
        <strain evidence="12 13">cv. Jemalong A17</strain>
    </source>
</reference>
<evidence type="ECO:0000313" key="11">
    <source>
        <dbReference type="EMBL" id="AET01475.1"/>
    </source>
</evidence>
<dbReference type="GO" id="GO:0005525">
    <property type="term" value="F:GTP binding"/>
    <property type="evidence" value="ECO:0007669"/>
    <property type="project" value="UniProtKB-KW"/>
</dbReference>
<comment type="function">
    <text evidence="1">This protein promotes the GTP-dependent binding of aminoacyl-tRNA to the A-site of ribosomes during protein biosynthesis.</text>
</comment>
<evidence type="ECO:0000256" key="3">
    <source>
        <dbReference type="ARBA" id="ARBA00007249"/>
    </source>
</evidence>
<evidence type="ECO:0000259" key="10">
    <source>
        <dbReference type="PROSITE" id="PS51722"/>
    </source>
</evidence>
<evidence type="ECO:0000256" key="9">
    <source>
        <dbReference type="ARBA" id="ARBA00023134"/>
    </source>
</evidence>
<keyword evidence="4" id="KW-0488">Methylation</keyword>
<dbReference type="InterPro" id="IPR054696">
    <property type="entry name" value="GTP-eEF1A_C"/>
</dbReference>
<dbReference type="Pfam" id="PF00009">
    <property type="entry name" value="GTP_EFTU"/>
    <property type="match status" value="1"/>
</dbReference>
<reference evidence="11 13" key="1">
    <citation type="journal article" date="2011" name="Nature">
        <title>The Medicago genome provides insight into the evolution of rhizobial symbioses.</title>
        <authorList>
            <person name="Young N.D."/>
            <person name="Debelle F."/>
            <person name="Oldroyd G.E."/>
            <person name="Geurts R."/>
            <person name="Cannon S.B."/>
            <person name="Udvardi M.K."/>
            <person name="Benedito V.A."/>
            <person name="Mayer K.F."/>
            <person name="Gouzy J."/>
            <person name="Schoof H."/>
            <person name="Van de Peer Y."/>
            <person name="Proost S."/>
            <person name="Cook D.R."/>
            <person name="Meyers B.C."/>
            <person name="Spannagl M."/>
            <person name="Cheung F."/>
            <person name="De Mita S."/>
            <person name="Krishnakumar V."/>
            <person name="Gundlach H."/>
            <person name="Zhou S."/>
            <person name="Mudge J."/>
            <person name="Bharti A.K."/>
            <person name="Murray J.D."/>
            <person name="Naoumkina M.A."/>
            <person name="Rosen B."/>
            <person name="Silverstein K.A."/>
            <person name="Tang H."/>
            <person name="Rombauts S."/>
            <person name="Zhao P.X."/>
            <person name="Zhou P."/>
            <person name="Barbe V."/>
            <person name="Bardou P."/>
            <person name="Bechner M."/>
            <person name="Bellec A."/>
            <person name="Berger A."/>
            <person name="Berges H."/>
            <person name="Bidwell S."/>
            <person name="Bisseling T."/>
            <person name="Choisne N."/>
            <person name="Couloux A."/>
            <person name="Denny R."/>
            <person name="Deshpande S."/>
            <person name="Dai X."/>
            <person name="Doyle J.J."/>
            <person name="Dudez A.M."/>
            <person name="Farmer A.D."/>
            <person name="Fouteau S."/>
            <person name="Franken C."/>
            <person name="Gibelin C."/>
            <person name="Gish J."/>
            <person name="Goldstein S."/>
            <person name="Gonzalez A.J."/>
            <person name="Green P.J."/>
            <person name="Hallab A."/>
            <person name="Hartog M."/>
            <person name="Hua A."/>
            <person name="Humphray S.J."/>
            <person name="Jeong D.H."/>
            <person name="Jing Y."/>
            <person name="Jocker A."/>
            <person name="Kenton S.M."/>
            <person name="Kim D.J."/>
            <person name="Klee K."/>
            <person name="Lai H."/>
            <person name="Lang C."/>
            <person name="Lin S."/>
            <person name="Macmil S.L."/>
            <person name="Magdelenat G."/>
            <person name="Matthews L."/>
            <person name="McCorrison J."/>
            <person name="Monaghan E.L."/>
            <person name="Mun J.H."/>
            <person name="Najar F.Z."/>
            <person name="Nicholson C."/>
            <person name="Noirot C."/>
            <person name="O'Bleness M."/>
            <person name="Paule C.R."/>
            <person name="Poulain J."/>
            <person name="Prion F."/>
            <person name="Qin B."/>
            <person name="Qu C."/>
            <person name="Retzel E.F."/>
            <person name="Riddle C."/>
            <person name="Sallet E."/>
            <person name="Samain S."/>
            <person name="Samson N."/>
            <person name="Sanders I."/>
            <person name="Saurat O."/>
            <person name="Scarpelli C."/>
            <person name="Schiex T."/>
            <person name="Segurens B."/>
            <person name="Severin A.J."/>
            <person name="Sherrier D.J."/>
            <person name="Shi R."/>
            <person name="Sims S."/>
            <person name="Singer S.R."/>
            <person name="Sinharoy S."/>
            <person name="Sterck L."/>
            <person name="Viollet A."/>
            <person name="Wang B.B."/>
            <person name="Wang K."/>
            <person name="Wang M."/>
            <person name="Wang X."/>
            <person name="Warfsmann J."/>
            <person name="Weissenbach J."/>
            <person name="White D.D."/>
            <person name="White J.D."/>
            <person name="Wiley G.B."/>
            <person name="Wincker P."/>
            <person name="Xing Y."/>
            <person name="Yang L."/>
            <person name="Yao Z."/>
            <person name="Ying F."/>
            <person name="Zhai J."/>
            <person name="Zhou L."/>
            <person name="Zuber A."/>
            <person name="Denarie J."/>
            <person name="Dixon R.A."/>
            <person name="May G.D."/>
            <person name="Schwartz D.C."/>
            <person name="Rogers J."/>
            <person name="Quetier F."/>
            <person name="Town C.D."/>
            <person name="Roe B.A."/>
        </authorList>
    </citation>
    <scope>NUCLEOTIDE SEQUENCE [LARGE SCALE GENOMIC DNA]</scope>
    <source>
        <strain evidence="11">A17</strain>
        <strain evidence="12 13">cv. Jemalong A17</strain>
    </source>
</reference>
<evidence type="ECO:0000256" key="6">
    <source>
        <dbReference type="ARBA" id="ARBA00022741"/>
    </source>
</evidence>
<dbReference type="GO" id="GO:0006414">
    <property type="term" value="P:translational elongation"/>
    <property type="evidence" value="ECO:0000318"/>
    <property type="project" value="GO_Central"/>
</dbReference>
<dbReference type="FunFam" id="3.40.50.300:FF:000255">
    <property type="entry name" value="Elongation factor 1-alpha"/>
    <property type="match status" value="1"/>
</dbReference>
<gene>
    <name evidence="11" type="ordered locus">MTR_8g013910</name>
</gene>
<dbReference type="SUPFAM" id="SSF50465">
    <property type="entry name" value="EF-Tu/eEF-1alpha/eIF2-gamma C-terminal domain"/>
    <property type="match status" value="1"/>
</dbReference>
<keyword evidence="8" id="KW-0648">Protein biosynthesis</keyword>
<protein>
    <submittedName>
        <fullName evidence="11">Elongation factor 1-alpha</fullName>
    </submittedName>
</protein>
<evidence type="ECO:0000256" key="1">
    <source>
        <dbReference type="ARBA" id="ARBA00003982"/>
    </source>
</evidence>
<dbReference type="GO" id="GO:0003924">
    <property type="term" value="F:GTPase activity"/>
    <property type="evidence" value="ECO:0000318"/>
    <property type="project" value="GO_Central"/>
</dbReference>
<dbReference type="eggNOG" id="KOG0052">
    <property type="taxonomic scope" value="Eukaryota"/>
</dbReference>
<dbReference type="Gene3D" id="3.40.50.300">
    <property type="entry name" value="P-loop containing nucleotide triphosphate hydrolases"/>
    <property type="match status" value="1"/>
</dbReference>
<dbReference type="Gene3D" id="2.40.30.10">
    <property type="entry name" value="Translation factors"/>
    <property type="match status" value="2"/>
</dbReference>
<evidence type="ECO:0000313" key="12">
    <source>
        <dbReference type="EnsemblPlants" id="AET01475"/>
    </source>
</evidence>
<dbReference type="InterPro" id="IPR000795">
    <property type="entry name" value="T_Tr_GTP-bd_dom"/>
</dbReference>
<dbReference type="InterPro" id="IPR009001">
    <property type="entry name" value="Transl_elong_EF1A/Init_IF2_C"/>
</dbReference>
<accession>G7LFX9</accession>
<evidence type="ECO:0000313" key="13">
    <source>
        <dbReference type="Proteomes" id="UP000002051"/>
    </source>
</evidence>
<dbReference type="InterPro" id="IPR027417">
    <property type="entry name" value="P-loop_NTPase"/>
</dbReference>
<dbReference type="InterPro" id="IPR050100">
    <property type="entry name" value="TRAFAC_GTPase_members"/>
</dbReference>
<dbReference type="GO" id="GO:0003746">
    <property type="term" value="F:translation elongation factor activity"/>
    <property type="evidence" value="ECO:0000318"/>
    <property type="project" value="GO_Central"/>
</dbReference>
<dbReference type="AlphaFoldDB" id="G7LFX9"/>
<dbReference type="GO" id="GO:0005737">
    <property type="term" value="C:cytoplasm"/>
    <property type="evidence" value="ECO:0007669"/>
    <property type="project" value="UniProtKB-SubCell"/>
</dbReference>